<dbReference type="RefSeq" id="WP_208237525.1">
    <property type="nucleotide sequence ID" value="NZ_BAAAQU010000001.1"/>
</dbReference>
<dbReference type="PROSITE" id="PS00216">
    <property type="entry name" value="SUGAR_TRANSPORT_1"/>
    <property type="match status" value="1"/>
</dbReference>
<keyword evidence="12" id="KW-1185">Reference proteome</keyword>
<feature type="transmembrane region" description="Helical" evidence="9">
    <location>
        <begin position="373"/>
        <end position="396"/>
    </location>
</feature>
<comment type="subcellular location">
    <subcellularLocation>
        <location evidence="1">Cell membrane</location>
        <topology evidence="1">Multi-pass membrane protein</topology>
    </subcellularLocation>
</comment>
<keyword evidence="5 9" id="KW-0812">Transmembrane</keyword>
<feature type="transmembrane region" description="Helical" evidence="9">
    <location>
        <begin position="332"/>
        <end position="352"/>
    </location>
</feature>
<feature type="transmembrane region" description="Helical" evidence="9">
    <location>
        <begin position="51"/>
        <end position="75"/>
    </location>
</feature>
<evidence type="ECO:0000313" key="12">
    <source>
        <dbReference type="Proteomes" id="UP000668403"/>
    </source>
</evidence>
<comment type="similarity">
    <text evidence="2">Belongs to the major facilitator superfamily. Metabolite:H+ Symporter (MHS) family (TC 2.A.1.6) family.</text>
</comment>
<evidence type="ECO:0000259" key="10">
    <source>
        <dbReference type="PROSITE" id="PS50850"/>
    </source>
</evidence>
<evidence type="ECO:0000256" key="5">
    <source>
        <dbReference type="ARBA" id="ARBA00022692"/>
    </source>
</evidence>
<evidence type="ECO:0000256" key="6">
    <source>
        <dbReference type="ARBA" id="ARBA00022847"/>
    </source>
</evidence>
<dbReference type="GO" id="GO:0015293">
    <property type="term" value="F:symporter activity"/>
    <property type="evidence" value="ECO:0007669"/>
    <property type="project" value="UniProtKB-KW"/>
</dbReference>
<evidence type="ECO:0000256" key="7">
    <source>
        <dbReference type="ARBA" id="ARBA00022989"/>
    </source>
</evidence>
<organism evidence="11 12">
    <name type="scientific">Leucobacter tardus</name>
    <dbReference type="NCBI Taxonomy" id="501483"/>
    <lineage>
        <taxon>Bacteria</taxon>
        <taxon>Bacillati</taxon>
        <taxon>Actinomycetota</taxon>
        <taxon>Actinomycetes</taxon>
        <taxon>Micrococcales</taxon>
        <taxon>Microbacteriaceae</taxon>
        <taxon>Leucobacter</taxon>
    </lineage>
</organism>
<proteinExistence type="inferred from homology"/>
<feature type="transmembrane region" description="Helical" evidence="9">
    <location>
        <begin position="240"/>
        <end position="258"/>
    </location>
</feature>
<dbReference type="SUPFAM" id="SSF103473">
    <property type="entry name" value="MFS general substrate transporter"/>
    <property type="match status" value="1"/>
</dbReference>
<dbReference type="PANTHER" id="PTHR43528:SF1">
    <property type="entry name" value="ALPHA-KETOGLUTARATE PERMEASE"/>
    <property type="match status" value="1"/>
</dbReference>
<keyword evidence="8 9" id="KW-0472">Membrane</keyword>
<name>A0A939TMN8_9MICO</name>
<feature type="transmembrane region" description="Helical" evidence="9">
    <location>
        <begin position="187"/>
        <end position="206"/>
    </location>
</feature>
<keyword evidence="6" id="KW-0769">Symport</keyword>
<evidence type="ECO:0000256" key="1">
    <source>
        <dbReference type="ARBA" id="ARBA00004651"/>
    </source>
</evidence>
<dbReference type="InterPro" id="IPR005829">
    <property type="entry name" value="Sugar_transporter_CS"/>
</dbReference>
<dbReference type="PROSITE" id="PS50850">
    <property type="entry name" value="MFS"/>
    <property type="match status" value="1"/>
</dbReference>
<dbReference type="GO" id="GO:0005886">
    <property type="term" value="C:plasma membrane"/>
    <property type="evidence" value="ECO:0007669"/>
    <property type="project" value="UniProtKB-SubCell"/>
</dbReference>
<dbReference type="Proteomes" id="UP000668403">
    <property type="component" value="Unassembled WGS sequence"/>
</dbReference>
<comment type="caution">
    <text evidence="11">The sequence shown here is derived from an EMBL/GenBank/DDBJ whole genome shotgun (WGS) entry which is preliminary data.</text>
</comment>
<keyword evidence="4" id="KW-1003">Cell membrane</keyword>
<feature type="domain" description="Major facilitator superfamily (MFS) profile" evidence="10">
    <location>
        <begin position="15"/>
        <end position="424"/>
    </location>
</feature>
<feature type="transmembrane region" description="Helical" evidence="9">
    <location>
        <begin position="87"/>
        <end position="111"/>
    </location>
</feature>
<keyword evidence="7 9" id="KW-1133">Transmembrane helix</keyword>
<dbReference type="Pfam" id="PF07690">
    <property type="entry name" value="MFS_1"/>
    <property type="match status" value="1"/>
</dbReference>
<evidence type="ECO:0000256" key="4">
    <source>
        <dbReference type="ARBA" id="ARBA00022475"/>
    </source>
</evidence>
<keyword evidence="3" id="KW-0813">Transport</keyword>
<feature type="transmembrane region" description="Helical" evidence="9">
    <location>
        <begin position="117"/>
        <end position="142"/>
    </location>
</feature>
<accession>A0A939TMN8</accession>
<dbReference type="AlphaFoldDB" id="A0A939TMN8"/>
<feature type="transmembrane region" description="Helical" evidence="9">
    <location>
        <begin position="278"/>
        <end position="298"/>
    </location>
</feature>
<evidence type="ECO:0000256" key="9">
    <source>
        <dbReference type="SAM" id="Phobius"/>
    </source>
</evidence>
<feature type="transmembrane region" description="Helical" evidence="9">
    <location>
        <begin position="154"/>
        <end position="175"/>
    </location>
</feature>
<feature type="transmembrane region" description="Helical" evidence="9">
    <location>
        <begin position="402"/>
        <end position="420"/>
    </location>
</feature>
<evidence type="ECO:0000256" key="2">
    <source>
        <dbReference type="ARBA" id="ARBA00008240"/>
    </source>
</evidence>
<sequence>MNEQAPAKPRGIRKVMAASAIGHFVEWFDFAVYAYAAPVIAVLFFPDVDPAAALLSVFAVYAVGFVARPIGAFLIGALGDRYGRKRVLAGVILLMGIATTLIGLLPTYATIGVAAPILLIVLRMLQGLSAAGETIGSCSFMAEHSPIRTRGRNVGFVYTASNLPPVLAALLVLGLTAVMTPDAYQDWGWRVPFLLGAPLAFVGLYIRTKVDESPAFVEMRATKEVERAPIRSVFAHHWRSMLIVFSMAAVASLGYYSLTGYFYSYMTVTLGLSSSHALISNSIALLITFVVVPISAAISDRIGRRPMLIASIVFGAIVCVPAYLLVGTGTLAAAITAQSLLGLALGLVFGPAGPAYVEMFPARVRFTGASISYNLAFTIFGGTAPLLATALIAWTGSNIAPAWYIVGVTVSALIVLIIFLPETSRRSMQHVENDAEAGAPLRGERASAG</sequence>
<dbReference type="PANTHER" id="PTHR43528">
    <property type="entry name" value="ALPHA-KETOGLUTARATE PERMEASE"/>
    <property type="match status" value="1"/>
</dbReference>
<dbReference type="InterPro" id="IPR020846">
    <property type="entry name" value="MFS_dom"/>
</dbReference>
<dbReference type="InterPro" id="IPR036259">
    <property type="entry name" value="MFS_trans_sf"/>
</dbReference>
<protein>
    <submittedName>
        <fullName evidence="11">MFS transporter</fullName>
    </submittedName>
</protein>
<dbReference type="InterPro" id="IPR051084">
    <property type="entry name" value="H+-coupled_symporters"/>
</dbReference>
<dbReference type="Gene3D" id="1.20.1250.20">
    <property type="entry name" value="MFS general substrate transporter like domains"/>
    <property type="match status" value="2"/>
</dbReference>
<dbReference type="EMBL" id="JAGFBF010000002">
    <property type="protein sequence ID" value="MBO2989369.1"/>
    <property type="molecule type" value="Genomic_DNA"/>
</dbReference>
<evidence type="ECO:0000256" key="8">
    <source>
        <dbReference type="ARBA" id="ARBA00023136"/>
    </source>
</evidence>
<evidence type="ECO:0000256" key="3">
    <source>
        <dbReference type="ARBA" id="ARBA00022448"/>
    </source>
</evidence>
<evidence type="ECO:0000313" key="11">
    <source>
        <dbReference type="EMBL" id="MBO2989369.1"/>
    </source>
</evidence>
<feature type="transmembrane region" description="Helical" evidence="9">
    <location>
        <begin position="21"/>
        <end position="45"/>
    </location>
</feature>
<reference evidence="11" key="1">
    <citation type="submission" date="2021-03" db="EMBL/GenBank/DDBJ databases">
        <title>Leucobacter chromiisoli sp. nov., isolated from chromium-containing soil of chemical plant.</title>
        <authorList>
            <person name="Xu Z."/>
        </authorList>
    </citation>
    <scope>NUCLEOTIDE SEQUENCE</scope>
    <source>
        <strain evidence="11">K 70/01</strain>
    </source>
</reference>
<gene>
    <name evidence="11" type="ORF">J4H85_05080</name>
</gene>
<feature type="transmembrane region" description="Helical" evidence="9">
    <location>
        <begin position="307"/>
        <end position="326"/>
    </location>
</feature>
<dbReference type="InterPro" id="IPR011701">
    <property type="entry name" value="MFS"/>
</dbReference>